<evidence type="ECO:0000313" key="2">
    <source>
        <dbReference type="EMBL" id="RZS86823.1"/>
    </source>
</evidence>
<name>A0A4Q7NNS9_9ACTN</name>
<dbReference type="Pfam" id="PF13830">
    <property type="entry name" value="DUF4192"/>
    <property type="match status" value="1"/>
</dbReference>
<reference evidence="2 3" key="1">
    <citation type="submission" date="2019-02" db="EMBL/GenBank/DDBJ databases">
        <title>Genomic Encyclopedia of Type Strains, Phase IV (KMG-IV): sequencing the most valuable type-strain genomes for metagenomic binning, comparative biology and taxonomic classification.</title>
        <authorList>
            <person name="Goeker M."/>
        </authorList>
    </citation>
    <scope>NUCLEOTIDE SEQUENCE [LARGE SCALE GENOMIC DNA]</scope>
    <source>
        <strain evidence="2 3">DSM 45622</strain>
    </source>
</reference>
<dbReference type="EMBL" id="SGXD01000003">
    <property type="protein sequence ID" value="RZS86823.1"/>
    <property type="molecule type" value="Genomic_DNA"/>
</dbReference>
<organism evidence="2 3">
    <name type="scientific">Motilibacter rhizosphaerae</name>
    <dbReference type="NCBI Taxonomy" id="598652"/>
    <lineage>
        <taxon>Bacteria</taxon>
        <taxon>Bacillati</taxon>
        <taxon>Actinomycetota</taxon>
        <taxon>Actinomycetes</taxon>
        <taxon>Motilibacterales</taxon>
        <taxon>Motilibacteraceae</taxon>
        <taxon>Motilibacter</taxon>
    </lineage>
</organism>
<dbReference type="RefSeq" id="WP_165400259.1">
    <property type="nucleotide sequence ID" value="NZ_SGXD01000003.1"/>
</dbReference>
<gene>
    <name evidence="2" type="ORF">EV189_2239</name>
</gene>
<evidence type="ECO:0000313" key="3">
    <source>
        <dbReference type="Proteomes" id="UP000293638"/>
    </source>
</evidence>
<feature type="compositionally biased region" description="Basic and acidic residues" evidence="1">
    <location>
        <begin position="357"/>
        <end position="375"/>
    </location>
</feature>
<comment type="caution">
    <text evidence="2">The sequence shown here is derived from an EMBL/GenBank/DDBJ whole genome shotgun (WGS) entry which is preliminary data.</text>
</comment>
<feature type="compositionally biased region" description="Basic residues" evidence="1">
    <location>
        <begin position="406"/>
        <end position="419"/>
    </location>
</feature>
<evidence type="ECO:0000256" key="1">
    <source>
        <dbReference type="SAM" id="MobiDB-lite"/>
    </source>
</evidence>
<keyword evidence="3" id="KW-1185">Reference proteome</keyword>
<dbReference type="Proteomes" id="UP000293638">
    <property type="component" value="Unassembled WGS sequence"/>
</dbReference>
<dbReference type="InterPro" id="IPR025447">
    <property type="entry name" value="DUF4192"/>
</dbReference>
<dbReference type="AlphaFoldDB" id="A0A4Q7NNS9"/>
<proteinExistence type="predicted"/>
<sequence length="419" mass="42739">MPPPPDRPVARLRTPADLAAVVPHLLGFPPERSLVVCCLSGHPARLGLVLRVDLPAEEDVPDVVEHVAGTVLRSGAQGALVLVHDARGEREELPHAGLQEALGAALEERGVAVVRSLLVGEGRTWSYDCADACCPPEGVEVPAAVGDAETAVAARRALDGQALLPSRAALEQSLLPGPGQSAAAPALGPALAAAVLELGGTSRADAARLVTGLVRAACRARADGAAGLTAGTAGLLLVASRDRVVRDALLPLALEPEEPAALVAVLVELVQWAGVRPEQGLPGPAPADLAGACALLAACAHVLGQGPLAGIALERGLAAVPDHALAALLDALLRRAVGPERVRRLLAGVSDELEERFRDGGGRWAEDPWQGRDRVGGQPSAGSHRPRAEPAPPAEPGPSGAASVPGRRRGSRPGPGRRT</sequence>
<accession>A0A4Q7NNS9</accession>
<feature type="region of interest" description="Disordered" evidence="1">
    <location>
        <begin position="357"/>
        <end position="419"/>
    </location>
</feature>
<protein>
    <submittedName>
        <fullName evidence="2">Uncharacterized protein DUF4192</fullName>
    </submittedName>
</protein>